<dbReference type="PROSITE" id="PS51257">
    <property type="entry name" value="PROKAR_LIPOPROTEIN"/>
    <property type="match status" value="1"/>
</dbReference>
<dbReference type="AlphaFoldDB" id="A0A084SVR0"/>
<keyword evidence="2" id="KW-0677">Repeat</keyword>
<evidence type="ECO:0000313" key="5">
    <source>
        <dbReference type="EMBL" id="KFA92545.1"/>
    </source>
</evidence>
<dbReference type="InterPro" id="IPR001695">
    <property type="entry name" value="Lysyl_oxidase"/>
</dbReference>
<evidence type="ECO:0000256" key="4">
    <source>
        <dbReference type="SAM" id="MobiDB-lite"/>
    </source>
</evidence>
<keyword evidence="1" id="KW-0732">Signal</keyword>
<dbReference type="SMART" id="SM00191">
    <property type="entry name" value="Int_alpha"/>
    <property type="match status" value="2"/>
</dbReference>
<organism evidence="5 6">
    <name type="scientific">Archangium violaceum Cb vi76</name>
    <dbReference type="NCBI Taxonomy" id="1406225"/>
    <lineage>
        <taxon>Bacteria</taxon>
        <taxon>Pseudomonadati</taxon>
        <taxon>Myxococcota</taxon>
        <taxon>Myxococcia</taxon>
        <taxon>Myxococcales</taxon>
        <taxon>Cystobacterineae</taxon>
        <taxon>Archangiaceae</taxon>
        <taxon>Archangium</taxon>
    </lineage>
</organism>
<evidence type="ECO:0000256" key="3">
    <source>
        <dbReference type="ARBA" id="ARBA00023180"/>
    </source>
</evidence>
<feature type="compositionally biased region" description="Pro residues" evidence="4">
    <location>
        <begin position="20"/>
        <end position="35"/>
    </location>
</feature>
<reference evidence="5 6" key="1">
    <citation type="submission" date="2014-07" db="EMBL/GenBank/DDBJ databases">
        <title>Draft Genome Sequence of Gephyronic Acid Producer, Cystobacter violaceus Strain Cb vi76.</title>
        <authorList>
            <person name="Stevens D.C."/>
            <person name="Young J."/>
            <person name="Carmichael R."/>
            <person name="Tan J."/>
            <person name="Taylor R.E."/>
        </authorList>
    </citation>
    <scope>NUCLEOTIDE SEQUENCE [LARGE SCALE GENOMIC DNA]</scope>
    <source>
        <strain evidence="5 6">Cb vi76</strain>
    </source>
</reference>
<accession>A0A084SVR0</accession>
<proteinExistence type="predicted"/>
<comment type="caution">
    <text evidence="5">The sequence shown here is derived from an EMBL/GenBank/DDBJ whole genome shotgun (WGS) entry which is preliminary data.</text>
</comment>
<dbReference type="InterPro" id="IPR013519">
    <property type="entry name" value="Int_alpha_beta-p"/>
</dbReference>
<dbReference type="PANTHER" id="PTHR46580">
    <property type="entry name" value="SENSOR KINASE-RELATED"/>
    <property type="match status" value="1"/>
</dbReference>
<dbReference type="InterPro" id="IPR028994">
    <property type="entry name" value="Integrin_alpha_N"/>
</dbReference>
<gene>
    <name evidence="5" type="ORF">Q664_14715</name>
</gene>
<evidence type="ECO:0000256" key="1">
    <source>
        <dbReference type="ARBA" id="ARBA00022729"/>
    </source>
</evidence>
<name>A0A084SVR0_9BACT</name>
<dbReference type="PANTHER" id="PTHR46580:SF2">
    <property type="entry name" value="MAM DOMAIN-CONTAINING PROTEIN"/>
    <property type="match status" value="1"/>
</dbReference>
<feature type="region of interest" description="Disordered" evidence="4">
    <location>
        <begin position="17"/>
        <end position="40"/>
    </location>
</feature>
<dbReference type="Pfam" id="PF13517">
    <property type="entry name" value="FG-GAP_3"/>
    <property type="match status" value="2"/>
</dbReference>
<dbReference type="InterPro" id="IPR013517">
    <property type="entry name" value="FG-GAP"/>
</dbReference>
<dbReference type="GO" id="GO:0005507">
    <property type="term" value="F:copper ion binding"/>
    <property type="evidence" value="ECO:0007669"/>
    <property type="project" value="InterPro"/>
</dbReference>
<dbReference type="SUPFAM" id="SSF69318">
    <property type="entry name" value="Integrin alpha N-terminal domain"/>
    <property type="match status" value="2"/>
</dbReference>
<evidence type="ECO:0000313" key="6">
    <source>
        <dbReference type="Proteomes" id="UP000028547"/>
    </source>
</evidence>
<sequence>MKMRRLVVSTALAVVLGGCPTPPPNPDPDPNPPEEQGPFLSDTPLWVLEAPASLRQSCFGSSIALGDVNGDGKKDLVVVAPPCSSMTGKGSLVLYAGNGSSFSEPIIAELDWQNPTPTVSGRGSVVSIGNVNGDGFADILVRSQSAGTLVFAGKADLGAVLQEPLFRVPFIGVHYAALLSDLDGDGLDDLVVNQASTRRTSIYRATPGADAPFTLVRTFMDRATRTLRVGDLDGDGTGELLLVTAAGSQLYSGCKVEEPGVCEGGLRVSPTWTAPESLLALFPDQNGDGHHEAVLGYQGRMAVHLVQPGGGISPAPIWSIFADPAYPGFNQSLALSQVGDLDKNGQESEFVLSAFGRLYAFFPKQALSAEMRPDWAWPRRDSVGPEFPGLVSFATVGAGDLNGDGYPDFLAGLAPPVDQLTPTMPQRPGRVVAYGGGKVPSLEPAPFLRLPAACGLSSSGGKPDMTVDADVISRSVYIERRDFPETACEVVEGCVGAPGNRRLLRFSVSIPNLGSGSVRIPPPETRPDLYEFDSCHQHEHLVGFASYELVDSGNAVVTVGRKQGFFLVDLVPYCGDAPPPFLDPEGAQGISPGWADVYAGDYPCQWLDITDVPDGTYALRVGVDKSDIVDEEDVHPNSVDVRVKISGTTVEIVP</sequence>
<keyword evidence="3" id="KW-0325">Glycoprotein</keyword>
<dbReference type="RefSeq" id="WP_043394761.1">
    <property type="nucleotide sequence ID" value="NZ_JPMI01000090.1"/>
</dbReference>
<dbReference type="PROSITE" id="PS51470">
    <property type="entry name" value="FG_GAP"/>
    <property type="match status" value="1"/>
</dbReference>
<dbReference type="Proteomes" id="UP000028547">
    <property type="component" value="Unassembled WGS sequence"/>
</dbReference>
<dbReference type="Gene3D" id="2.130.10.130">
    <property type="entry name" value="Integrin alpha, N-terminal"/>
    <property type="match status" value="2"/>
</dbReference>
<dbReference type="EMBL" id="JPMI01000090">
    <property type="protein sequence ID" value="KFA92545.1"/>
    <property type="molecule type" value="Genomic_DNA"/>
</dbReference>
<evidence type="ECO:0000256" key="2">
    <source>
        <dbReference type="ARBA" id="ARBA00022737"/>
    </source>
</evidence>
<dbReference type="Pfam" id="PF01186">
    <property type="entry name" value="Lysyl_oxidase"/>
    <property type="match status" value="1"/>
</dbReference>
<protein>
    <recommendedName>
        <fullName evidence="7">Alpha integrin</fullName>
    </recommendedName>
</protein>
<dbReference type="GO" id="GO:0016641">
    <property type="term" value="F:oxidoreductase activity, acting on the CH-NH2 group of donors, oxygen as acceptor"/>
    <property type="evidence" value="ECO:0007669"/>
    <property type="project" value="InterPro"/>
</dbReference>
<evidence type="ECO:0008006" key="7">
    <source>
        <dbReference type="Google" id="ProtNLM"/>
    </source>
</evidence>